<evidence type="ECO:0000313" key="1">
    <source>
        <dbReference type="EMBL" id="MBK4719548.1"/>
    </source>
</evidence>
<dbReference type="Proteomes" id="UP000654452">
    <property type="component" value="Unassembled WGS sequence"/>
</dbReference>
<dbReference type="SUPFAM" id="SSF160419">
    <property type="entry name" value="YdfO-like"/>
    <property type="match status" value="2"/>
</dbReference>
<accession>A0ABS1HXJ5</accession>
<organism evidence="1 2">
    <name type="scientific">Azospirillum aestuarii</name>
    <dbReference type="NCBI Taxonomy" id="2802052"/>
    <lineage>
        <taxon>Bacteria</taxon>
        <taxon>Pseudomonadati</taxon>
        <taxon>Pseudomonadota</taxon>
        <taxon>Alphaproteobacteria</taxon>
        <taxon>Rhodospirillales</taxon>
        <taxon>Azospirillaceae</taxon>
        <taxon>Azospirillum</taxon>
    </lineage>
</organism>
<name>A0ABS1HXJ5_9PROT</name>
<dbReference type="RefSeq" id="WP_200485217.1">
    <property type="nucleotide sequence ID" value="NZ_JAEPIV010000004.1"/>
</dbReference>
<dbReference type="InterPro" id="IPR009833">
    <property type="entry name" value="DUF1398"/>
</dbReference>
<dbReference type="Pfam" id="PF07166">
    <property type="entry name" value="DUF1398"/>
    <property type="match status" value="1"/>
</dbReference>
<sequence>MDAKITAILQECSRASDEERITFPEVVSALAVAGVERYHTDLVRAETTYYFPDGTTERVEVRPAALPPAMDFSAEGVESAVRAIQAGTIRYGGFCERVLRAGCAGWTVSILGRRVVYYGRSGDSHTEWFPGAR</sequence>
<evidence type="ECO:0000313" key="2">
    <source>
        <dbReference type="Proteomes" id="UP000654452"/>
    </source>
</evidence>
<keyword evidence="2" id="KW-1185">Reference proteome</keyword>
<dbReference type="EMBL" id="JAEPIV010000004">
    <property type="protein sequence ID" value="MBK4719548.1"/>
    <property type="molecule type" value="Genomic_DNA"/>
</dbReference>
<comment type="caution">
    <text evidence="1">The sequence shown here is derived from an EMBL/GenBank/DDBJ whole genome shotgun (WGS) entry which is preliminary data.</text>
</comment>
<gene>
    <name evidence="1" type="ORF">JJL56_11760</name>
</gene>
<reference evidence="1 2" key="1">
    <citation type="submission" date="2021-01" db="EMBL/GenBank/DDBJ databases">
        <title>Azospirillum sp. YIM DDC1 draft genome.</title>
        <authorList>
            <person name="Wang Y.-X."/>
        </authorList>
    </citation>
    <scope>NUCLEOTIDE SEQUENCE [LARGE SCALE GENOMIC DNA]</scope>
    <source>
        <strain evidence="1 2">YIM DDC1</strain>
    </source>
</reference>
<proteinExistence type="predicted"/>
<dbReference type="Gene3D" id="3.30.1810.10">
    <property type="entry name" value="YdfO-like"/>
    <property type="match status" value="2"/>
</dbReference>
<dbReference type="InterPro" id="IPR036696">
    <property type="entry name" value="YdfO-like_sf"/>
</dbReference>
<protein>
    <submittedName>
        <fullName evidence="1">DUF1398 family protein</fullName>
    </submittedName>
</protein>